<organism evidence="3 4">
    <name type="scientific">Cuscuta campestris</name>
    <dbReference type="NCBI Taxonomy" id="132261"/>
    <lineage>
        <taxon>Eukaryota</taxon>
        <taxon>Viridiplantae</taxon>
        <taxon>Streptophyta</taxon>
        <taxon>Embryophyta</taxon>
        <taxon>Tracheophyta</taxon>
        <taxon>Spermatophyta</taxon>
        <taxon>Magnoliopsida</taxon>
        <taxon>eudicotyledons</taxon>
        <taxon>Gunneridae</taxon>
        <taxon>Pentapetalae</taxon>
        <taxon>asterids</taxon>
        <taxon>lamiids</taxon>
        <taxon>Solanales</taxon>
        <taxon>Convolvulaceae</taxon>
        <taxon>Cuscuteae</taxon>
        <taxon>Cuscuta</taxon>
        <taxon>Cuscuta subgen. Grammica</taxon>
        <taxon>Cuscuta sect. Cleistogrammica</taxon>
    </lineage>
</organism>
<dbReference type="EMBL" id="OOIL02004368">
    <property type="protein sequence ID" value="VFQ91473.1"/>
    <property type="molecule type" value="Genomic_DNA"/>
</dbReference>
<evidence type="ECO:0000259" key="2">
    <source>
        <dbReference type="Pfam" id="PF08302"/>
    </source>
</evidence>
<evidence type="ECO:0000256" key="1">
    <source>
        <dbReference type="SAM" id="MobiDB-lite"/>
    </source>
</evidence>
<gene>
    <name evidence="3" type="ORF">CCAM_LOCUS33249</name>
</gene>
<accession>A0A484MRC9</accession>
<proteinExistence type="predicted"/>
<feature type="region of interest" description="Disordered" evidence="1">
    <location>
        <begin position="49"/>
        <end position="74"/>
    </location>
</feature>
<dbReference type="GO" id="GO:0003972">
    <property type="term" value="F:RNA ligase (ATP) activity"/>
    <property type="evidence" value="ECO:0007669"/>
    <property type="project" value="InterPro"/>
</dbReference>
<protein>
    <recommendedName>
        <fullName evidence="2">tRNA ligase phosphodiesterase domain-containing protein</fullName>
    </recommendedName>
</protein>
<dbReference type="GO" id="GO:0005524">
    <property type="term" value="F:ATP binding"/>
    <property type="evidence" value="ECO:0007669"/>
    <property type="project" value="InterPro"/>
</dbReference>
<dbReference type="PANTHER" id="PTHR35460">
    <property type="entry name" value="TRNA LIGASE 1"/>
    <property type="match status" value="1"/>
</dbReference>
<dbReference type="Pfam" id="PF08302">
    <property type="entry name" value="tRNA_lig_CPD"/>
    <property type="match status" value="1"/>
</dbReference>
<evidence type="ECO:0000313" key="3">
    <source>
        <dbReference type="EMBL" id="VFQ91473.1"/>
    </source>
</evidence>
<dbReference type="InterPro" id="IPR015965">
    <property type="entry name" value="tRNA_lig_PDEase"/>
</dbReference>
<dbReference type="InterPro" id="IPR038837">
    <property type="entry name" value="tRNA_ligase_1"/>
</dbReference>
<name>A0A484MRC9_9ASTE</name>
<dbReference type="Proteomes" id="UP000595140">
    <property type="component" value="Unassembled WGS sequence"/>
</dbReference>
<evidence type="ECO:0000313" key="4">
    <source>
        <dbReference type="Proteomes" id="UP000595140"/>
    </source>
</evidence>
<dbReference type="PANTHER" id="PTHR35460:SF1">
    <property type="entry name" value="TRNA LIGASE 1"/>
    <property type="match status" value="1"/>
</dbReference>
<reference evidence="3 4" key="1">
    <citation type="submission" date="2018-04" db="EMBL/GenBank/DDBJ databases">
        <authorList>
            <person name="Vogel A."/>
        </authorList>
    </citation>
    <scope>NUCLEOTIDE SEQUENCE [LARGE SCALE GENOMIC DNA]</scope>
</reference>
<dbReference type="AlphaFoldDB" id="A0A484MRC9"/>
<feature type="region of interest" description="Disordered" evidence="1">
    <location>
        <begin position="97"/>
        <end position="132"/>
    </location>
</feature>
<sequence length="1170" mass="130867">MLASQRIIIGLAGSLCSRCSPPPSAQSRTSIFVHSRFLTFSGSLLCPSMSHKQRKGGSREQRWQHKPSSSVGLTNKIPAQNQKAVWKPKSYGTVSGSETFEVGNAPATQSPAEVHVPGANEPSNEKKSASSRGNMLENFTVDKSTFAQAHIRATFYPKFENEKSDQEIRARMIEMVTKGLATMEVSLKHSGSLFMYAGNEGGAYAKNSFGNIYTAVGVFVLGRMFKEAWGPFASSKQEKFNKYLEDNHMCVSMELVTAVLGDHGQRPREDYVVVTAVTELGSGKPKFYSTPDVIAFCRKWRLPTNHVWLFSTRKSVTSFFAAYDALCEEGTATSVCKVLDEVADISIPGSKDHIKVQGEILEGLVARVVSRKSSEHLEQVLRDFPLPPVDGVGVPVWRRTCETGEEESYLNRRNKRKRKRSFNLPAGQDLGPTLREICAENRSDEKQQIKALLDGVGAAFCPDHLDWFPNEASDSHSRTADRSVVSKFLKAHPADYSTAKLQEVVRLMREKHQRVSFKCFYNFHKINDVSSDNLHFKMVIHVFNDFVFRQYQKEMRRNPGLWPLYRGFFVDLNLFKVDGEIAAGILKGSSHMVKGDDENNSLADEDANLMVKLKFLTYKLRTFLIRNGLQTLFKKGPVAYKTYYLRQMQIWNTSAAKQKALSKMLDEWAVYILRKYGNKQLSTSIYLSEAEPFLEQYAKRSPQNQVLIGSAGSLVKSDDFLAIVDGGDEEGDLEQEKSFPSHGHSISEDTVMKDEGLIVFFPGIPGCAKSALCKEILSAPGGLGDDRPIRSLMGDLVKGKYWQKVADSRKAKPYSIILADKNAPNEEVWKQIEDMCQSTKASAVPVVPESEGTERNPFSLDALAVFIFRVLHRVNHPGNLDKSSPNAGYVLLMFYDLYDGKSREEFETDLIGRFGSLVKIPLLKPERPPLPQSVKSILEEGMKLYNLHSSRHRRLEPTKGTYAKEWAKWEKQLRDVLFANADYLNSIQVPFEEVVKQVLDQLRSIAKGGAPLIQKRKLGTIVFAAIRLPVTDIKRLLDNVSKKDSKAQAFLKDKKLESRLQRAHVTLAHKGSHSVSALASYAPFVDQQVPVEMTALLFSERVAALEASIGSIDGEKICSKNEWAHVTLWTLNGVAPVEAKSLPLLLEAGEAKRVEINPPVTVYGVVQFFT</sequence>
<dbReference type="OrthoDB" id="1267510at2759"/>
<feature type="domain" description="tRNA ligase phosphodiesterase" evidence="2">
    <location>
        <begin position="1015"/>
        <end position="1150"/>
    </location>
</feature>
<dbReference type="GO" id="GO:0006388">
    <property type="term" value="P:tRNA splicing, via endonucleolytic cleavage and ligation"/>
    <property type="evidence" value="ECO:0007669"/>
    <property type="project" value="InterPro"/>
</dbReference>
<keyword evidence="4" id="KW-1185">Reference proteome</keyword>